<dbReference type="InterPro" id="IPR011013">
    <property type="entry name" value="Gal_mutarotase_sf_dom"/>
</dbReference>
<dbReference type="CDD" id="cd01081">
    <property type="entry name" value="Aldose_epim"/>
    <property type="match status" value="1"/>
</dbReference>
<keyword evidence="2" id="KW-1185">Reference proteome</keyword>
<organism evidence="1 2">
    <name type="scientific">Arcanobacterium buesumense</name>
    <dbReference type="NCBI Taxonomy" id="2722751"/>
    <lineage>
        <taxon>Bacteria</taxon>
        <taxon>Bacillati</taxon>
        <taxon>Actinomycetota</taxon>
        <taxon>Actinomycetes</taxon>
        <taxon>Actinomycetales</taxon>
        <taxon>Actinomycetaceae</taxon>
        <taxon>Arcanobacterium</taxon>
    </lineage>
</organism>
<evidence type="ECO:0000313" key="2">
    <source>
        <dbReference type="Proteomes" id="UP000502298"/>
    </source>
</evidence>
<dbReference type="InterPro" id="IPR014718">
    <property type="entry name" value="GH-type_carb-bd"/>
</dbReference>
<name>A0A6H2ENQ4_9ACTO</name>
<reference evidence="1 2" key="1">
    <citation type="submission" date="2020-03" db="EMBL/GenBank/DDBJ databases">
        <title>Complete genome of Arcanobacterium buesumensis sp. nov. strain 2701.</title>
        <authorList>
            <person name="Borowiak M."/>
            <person name="Alssahen M."/>
            <person name="Laemmler C."/>
            <person name="Malorny B."/>
            <person name="Hassan A."/>
            <person name="Prenger-Berninghoff E."/>
            <person name="Ploetz M."/>
            <person name="Abdulmawjood A."/>
        </authorList>
    </citation>
    <scope>NUCLEOTIDE SEQUENCE [LARGE SCALE GENOMIC DNA]</scope>
    <source>
        <strain evidence="1 2">2701</strain>
    </source>
</reference>
<dbReference type="KEGG" id="arca:HC352_04870"/>
<dbReference type="GO" id="GO:0030246">
    <property type="term" value="F:carbohydrate binding"/>
    <property type="evidence" value="ECO:0007669"/>
    <property type="project" value="InterPro"/>
</dbReference>
<dbReference type="Gene3D" id="2.70.98.10">
    <property type="match status" value="1"/>
</dbReference>
<proteinExistence type="predicted"/>
<dbReference type="GO" id="GO:0005975">
    <property type="term" value="P:carbohydrate metabolic process"/>
    <property type="evidence" value="ECO:0007669"/>
    <property type="project" value="InterPro"/>
</dbReference>
<gene>
    <name evidence="1" type="ORF">HC352_04870</name>
</gene>
<accession>A0A6H2ENQ4</accession>
<dbReference type="Pfam" id="PF01263">
    <property type="entry name" value="Aldose_epim"/>
    <property type="match status" value="1"/>
</dbReference>
<dbReference type="GO" id="GO:0016853">
    <property type="term" value="F:isomerase activity"/>
    <property type="evidence" value="ECO:0007669"/>
    <property type="project" value="InterPro"/>
</dbReference>
<dbReference type="SUPFAM" id="SSF74650">
    <property type="entry name" value="Galactose mutarotase-like"/>
    <property type="match status" value="1"/>
</dbReference>
<dbReference type="AlphaFoldDB" id="A0A6H2ENQ4"/>
<protein>
    <submittedName>
        <fullName evidence="1">Aldose 1-epimerase</fullName>
    </submittedName>
</protein>
<evidence type="ECO:0000313" key="1">
    <source>
        <dbReference type="EMBL" id="QJC22694.1"/>
    </source>
</evidence>
<dbReference type="Proteomes" id="UP000502298">
    <property type="component" value="Chromosome"/>
</dbReference>
<sequence>MSMAGTTIEATEFDGLSAWRLTSASGASALIVERGATLISWEPRPDFNVIDGYESRAEFDDGRDARSKVMAPWPGRLTGSSYVFDGETYEVNELPAGAAHGLVGQADFTATNTEDALTLTHTFPGSPGYPWSFELSVTFSLDTGANGEEHLTVSFVATHDYLHGIPFAIGWHPYLRFPGSRASNMSLTIPARTRIVFDSHLVPRPGEAAYAGIKAPFQLDFLGSTALDTSFRGLIPDDNGVVTTVLRDPSTNSEIDIVQEPAEAPLVHIYTADGALRNVRGSVAVEPLSHVADAFNRPDAAGSIVLAPGTARTLTVTLTYRK</sequence>
<dbReference type="EMBL" id="CP050804">
    <property type="protein sequence ID" value="QJC22694.1"/>
    <property type="molecule type" value="Genomic_DNA"/>
</dbReference>
<dbReference type="InterPro" id="IPR008183">
    <property type="entry name" value="Aldose_1/G6P_1-epimerase"/>
</dbReference>